<dbReference type="EMBL" id="OW152823">
    <property type="protein sequence ID" value="CAH2039204.1"/>
    <property type="molecule type" value="Genomic_DNA"/>
</dbReference>
<dbReference type="InterPro" id="IPR004119">
    <property type="entry name" value="EcKL"/>
</dbReference>
<dbReference type="Proteomes" id="UP000837857">
    <property type="component" value="Chromosome 11"/>
</dbReference>
<dbReference type="SMART" id="SM00587">
    <property type="entry name" value="CHK"/>
    <property type="match status" value="1"/>
</dbReference>
<feature type="non-terminal residue" evidence="2">
    <location>
        <position position="1"/>
    </location>
</feature>
<gene>
    <name evidence="2" type="ORF">IPOD504_LOCUS1556</name>
</gene>
<dbReference type="Pfam" id="PF02958">
    <property type="entry name" value="EcKL"/>
    <property type="match status" value="1"/>
</dbReference>
<evidence type="ECO:0000313" key="2">
    <source>
        <dbReference type="EMBL" id="CAH2039204.1"/>
    </source>
</evidence>
<name>A0ABN8HS76_9NEOP</name>
<evidence type="ECO:0000259" key="1">
    <source>
        <dbReference type="SMART" id="SM00587"/>
    </source>
</evidence>
<dbReference type="PANTHER" id="PTHR11012:SF30">
    <property type="entry name" value="PROTEIN KINASE-LIKE DOMAIN-CONTAINING"/>
    <property type="match status" value="1"/>
</dbReference>
<dbReference type="InterPro" id="IPR015897">
    <property type="entry name" value="CHK_kinase-like"/>
</dbReference>
<reference evidence="2" key="1">
    <citation type="submission" date="2022-03" db="EMBL/GenBank/DDBJ databases">
        <authorList>
            <person name="Martin H S."/>
        </authorList>
    </citation>
    <scope>NUCLEOTIDE SEQUENCE</scope>
</reference>
<sequence>MLNDFPEHLKEALVMIIKKEGYETCSITKRTLSSKGANLLGILHEVDVIGTAANGCNKTNYLFIKQAMVLNKIRAVSIDNIYSKEVYFYTEVAQILDNLQNEADIPERERFNIANGYDESSEKAIILENLTRKGYKTFNKAEGLTLKCAELSIEQLAKFHALCLVMQKRMPDYYEMKIKKQKCPVMFNDDWNGFLVNICGKFVDALEEDTKSKVGWLLSRMQNDYPSYLTEDSPVCVMCHGDYKPQNIMIKEVDGEVVDVMPLDYQLAYHGCPINDLMFYIFSGTDQQFRGRHLEHLKGLYHDCMGRFLGRFGVDVEAVFPRGQFERMYKERLLFGLMVGTLMSYFAFVPEDDLPDVENSEMSEFVVNPEPGYESWVRGLVDDFTQWGCL</sequence>
<dbReference type="Gene3D" id="3.90.1200.10">
    <property type="match status" value="1"/>
</dbReference>
<dbReference type="InterPro" id="IPR011009">
    <property type="entry name" value="Kinase-like_dom_sf"/>
</dbReference>
<proteinExistence type="predicted"/>
<keyword evidence="3" id="KW-1185">Reference proteome</keyword>
<dbReference type="PANTHER" id="PTHR11012">
    <property type="entry name" value="PROTEIN KINASE-LIKE DOMAIN-CONTAINING"/>
    <property type="match status" value="1"/>
</dbReference>
<dbReference type="SUPFAM" id="SSF56112">
    <property type="entry name" value="Protein kinase-like (PK-like)"/>
    <property type="match status" value="1"/>
</dbReference>
<protein>
    <recommendedName>
        <fullName evidence="1">CHK kinase-like domain-containing protein</fullName>
    </recommendedName>
</protein>
<feature type="domain" description="CHK kinase-like" evidence="1">
    <location>
        <begin position="125"/>
        <end position="311"/>
    </location>
</feature>
<accession>A0ABN8HS76</accession>
<organism evidence="2 3">
    <name type="scientific">Iphiclides podalirius</name>
    <name type="common">scarce swallowtail</name>
    <dbReference type="NCBI Taxonomy" id="110791"/>
    <lineage>
        <taxon>Eukaryota</taxon>
        <taxon>Metazoa</taxon>
        <taxon>Ecdysozoa</taxon>
        <taxon>Arthropoda</taxon>
        <taxon>Hexapoda</taxon>
        <taxon>Insecta</taxon>
        <taxon>Pterygota</taxon>
        <taxon>Neoptera</taxon>
        <taxon>Endopterygota</taxon>
        <taxon>Lepidoptera</taxon>
        <taxon>Glossata</taxon>
        <taxon>Ditrysia</taxon>
        <taxon>Papilionoidea</taxon>
        <taxon>Papilionidae</taxon>
        <taxon>Papilioninae</taxon>
        <taxon>Iphiclides</taxon>
    </lineage>
</organism>
<evidence type="ECO:0000313" key="3">
    <source>
        <dbReference type="Proteomes" id="UP000837857"/>
    </source>
</evidence>